<evidence type="ECO:0000256" key="7">
    <source>
        <dbReference type="SAM" id="Phobius"/>
    </source>
</evidence>
<feature type="domain" description="Major facilitator superfamily (MFS) profile" evidence="8">
    <location>
        <begin position="7"/>
        <end position="375"/>
    </location>
</feature>
<dbReference type="InterPro" id="IPR020846">
    <property type="entry name" value="MFS_dom"/>
</dbReference>
<dbReference type="Gene3D" id="1.20.1250.20">
    <property type="entry name" value="MFS general substrate transporter like domains"/>
    <property type="match status" value="2"/>
</dbReference>
<organism evidence="9 10">
    <name type="scientific">Oceanobacillus kapialis</name>
    <dbReference type="NCBI Taxonomy" id="481353"/>
    <lineage>
        <taxon>Bacteria</taxon>
        <taxon>Bacillati</taxon>
        <taxon>Bacillota</taxon>
        <taxon>Bacilli</taxon>
        <taxon>Bacillales</taxon>
        <taxon>Bacillaceae</taxon>
        <taxon>Oceanobacillus</taxon>
    </lineage>
</organism>
<keyword evidence="5 7" id="KW-1133">Transmembrane helix</keyword>
<reference evidence="10" key="1">
    <citation type="journal article" date="2019" name="Int. J. Syst. Evol. Microbiol.">
        <title>The Global Catalogue of Microorganisms (GCM) 10K type strain sequencing project: providing services to taxonomists for standard genome sequencing and annotation.</title>
        <authorList>
            <consortium name="The Broad Institute Genomics Platform"/>
            <consortium name="The Broad Institute Genome Sequencing Center for Infectious Disease"/>
            <person name="Wu L."/>
            <person name="Ma J."/>
        </authorList>
    </citation>
    <scope>NUCLEOTIDE SEQUENCE [LARGE SCALE GENOMIC DNA]</scope>
    <source>
        <strain evidence="10">TISTR 1858</strain>
    </source>
</reference>
<proteinExistence type="predicted"/>
<keyword evidence="6 7" id="KW-0472">Membrane</keyword>
<dbReference type="PANTHER" id="PTHR43124:SF3">
    <property type="entry name" value="CHLORAMPHENICOL EFFLUX PUMP RV0191"/>
    <property type="match status" value="1"/>
</dbReference>
<protein>
    <submittedName>
        <fullName evidence="9">MFS transporter</fullName>
    </submittedName>
</protein>
<feature type="transmembrane region" description="Helical" evidence="7">
    <location>
        <begin position="324"/>
        <end position="346"/>
    </location>
</feature>
<feature type="transmembrane region" description="Helical" evidence="7">
    <location>
        <begin position="266"/>
        <end position="284"/>
    </location>
</feature>
<dbReference type="InterPro" id="IPR050189">
    <property type="entry name" value="MFS_Efflux_Transporters"/>
</dbReference>
<evidence type="ECO:0000256" key="5">
    <source>
        <dbReference type="ARBA" id="ARBA00022989"/>
    </source>
</evidence>
<evidence type="ECO:0000259" key="8">
    <source>
        <dbReference type="PROSITE" id="PS50850"/>
    </source>
</evidence>
<evidence type="ECO:0000313" key="10">
    <source>
        <dbReference type="Proteomes" id="UP001597451"/>
    </source>
</evidence>
<feature type="transmembrane region" description="Helical" evidence="7">
    <location>
        <begin position="352"/>
        <end position="371"/>
    </location>
</feature>
<sequence>MNAKKLMLVGLPMIAVTYGLSRFSFGLMIPSINETMNIKPTTSGLISSLSYVAYCIAIVLAMVFSNKITPKSILVIAGFSSIIGLGIIAISPNPLILGLGVFLAGMSTGYSSPPYADIVSKNIETQLQNKTNSWINSGTSIGTASTGIIALVMADSWRETYVIFMVIAIFVLIGNYLVLPKKQPVEKISTVRFSKKEWKRATPLVIASFFIGVACSAYWTFSRDFLVELESMPVYFKDWLWVIIGISGLLGGTAGAFIDKFGLTRAYLLSVSALSTSSLILGLYPGNFLSGFLSPALFGSSYIFMTAVLIVWGITVFKTNPSFGLGIPFLTLALGQAIGSIFSGIVADLTGYHVLFIGASLLGYLTLFLKFKENKFV</sequence>
<feature type="transmembrane region" description="Helical" evidence="7">
    <location>
        <begin position="96"/>
        <end position="113"/>
    </location>
</feature>
<dbReference type="Pfam" id="PF07690">
    <property type="entry name" value="MFS_1"/>
    <property type="match status" value="1"/>
</dbReference>
<dbReference type="PROSITE" id="PS50850">
    <property type="entry name" value="MFS"/>
    <property type="match status" value="1"/>
</dbReference>
<name>A0ABW5Q2T5_9BACI</name>
<evidence type="ECO:0000256" key="1">
    <source>
        <dbReference type="ARBA" id="ARBA00004651"/>
    </source>
</evidence>
<comment type="subcellular location">
    <subcellularLocation>
        <location evidence="1">Cell membrane</location>
        <topology evidence="1">Multi-pass membrane protein</topology>
    </subcellularLocation>
</comment>
<feature type="transmembrane region" description="Helical" evidence="7">
    <location>
        <begin position="134"/>
        <end position="154"/>
    </location>
</feature>
<feature type="transmembrane region" description="Helical" evidence="7">
    <location>
        <begin position="45"/>
        <end position="65"/>
    </location>
</feature>
<feature type="transmembrane region" description="Helical" evidence="7">
    <location>
        <begin position="160"/>
        <end position="179"/>
    </location>
</feature>
<feature type="transmembrane region" description="Helical" evidence="7">
    <location>
        <begin position="239"/>
        <end position="259"/>
    </location>
</feature>
<keyword evidence="4 7" id="KW-0812">Transmembrane</keyword>
<evidence type="ECO:0000256" key="6">
    <source>
        <dbReference type="ARBA" id="ARBA00023136"/>
    </source>
</evidence>
<keyword evidence="2" id="KW-0813">Transport</keyword>
<gene>
    <name evidence="9" type="ORF">ACFSUN_14435</name>
</gene>
<evidence type="ECO:0000313" key="9">
    <source>
        <dbReference type="EMBL" id="MFD2629982.1"/>
    </source>
</evidence>
<keyword evidence="10" id="KW-1185">Reference proteome</keyword>
<feature type="transmembrane region" description="Helical" evidence="7">
    <location>
        <begin position="296"/>
        <end position="317"/>
    </location>
</feature>
<dbReference type="RefSeq" id="WP_379562776.1">
    <property type="nucleotide sequence ID" value="NZ_JBHUMX010000041.1"/>
</dbReference>
<dbReference type="PANTHER" id="PTHR43124">
    <property type="entry name" value="PURINE EFFLUX PUMP PBUE"/>
    <property type="match status" value="1"/>
</dbReference>
<dbReference type="Proteomes" id="UP001597451">
    <property type="component" value="Unassembled WGS sequence"/>
</dbReference>
<dbReference type="InterPro" id="IPR011701">
    <property type="entry name" value="MFS"/>
</dbReference>
<accession>A0ABW5Q2T5</accession>
<comment type="caution">
    <text evidence="9">The sequence shown here is derived from an EMBL/GenBank/DDBJ whole genome shotgun (WGS) entry which is preliminary data.</text>
</comment>
<dbReference type="InterPro" id="IPR036259">
    <property type="entry name" value="MFS_trans_sf"/>
</dbReference>
<evidence type="ECO:0000256" key="2">
    <source>
        <dbReference type="ARBA" id="ARBA00022448"/>
    </source>
</evidence>
<keyword evidence="3" id="KW-1003">Cell membrane</keyword>
<evidence type="ECO:0000256" key="3">
    <source>
        <dbReference type="ARBA" id="ARBA00022475"/>
    </source>
</evidence>
<feature type="transmembrane region" description="Helical" evidence="7">
    <location>
        <begin position="200"/>
        <end position="219"/>
    </location>
</feature>
<dbReference type="EMBL" id="JBHUMX010000041">
    <property type="protein sequence ID" value="MFD2629982.1"/>
    <property type="molecule type" value="Genomic_DNA"/>
</dbReference>
<dbReference type="SUPFAM" id="SSF103473">
    <property type="entry name" value="MFS general substrate transporter"/>
    <property type="match status" value="1"/>
</dbReference>
<feature type="transmembrane region" description="Helical" evidence="7">
    <location>
        <begin position="72"/>
        <end position="90"/>
    </location>
</feature>
<evidence type="ECO:0000256" key="4">
    <source>
        <dbReference type="ARBA" id="ARBA00022692"/>
    </source>
</evidence>